<evidence type="ECO:0000313" key="3">
    <source>
        <dbReference type="EMBL" id="POG59918.1"/>
    </source>
</evidence>
<evidence type="ECO:0000256" key="1">
    <source>
        <dbReference type="SAM" id="MobiDB-lite"/>
    </source>
</evidence>
<dbReference type="Gene3D" id="3.10.20.90">
    <property type="entry name" value="Phosphatidylinositol 3-kinase Catalytic Subunit, Chain A, domain 1"/>
    <property type="match status" value="1"/>
</dbReference>
<name>A0A2P4P3H4_RHIID</name>
<dbReference type="InterPro" id="IPR036397">
    <property type="entry name" value="RNaseH_sf"/>
</dbReference>
<reference evidence="3 4" key="1">
    <citation type="journal article" date="2013" name="Proc. Natl. Acad. Sci. U.S.A.">
        <title>Genome of an arbuscular mycorrhizal fungus provides insight into the oldest plant symbiosis.</title>
        <authorList>
            <person name="Tisserant E."/>
            <person name="Malbreil M."/>
            <person name="Kuo A."/>
            <person name="Kohler A."/>
            <person name="Symeonidi A."/>
            <person name="Balestrini R."/>
            <person name="Charron P."/>
            <person name="Duensing N."/>
            <person name="Frei Dit Frey N."/>
            <person name="Gianinazzi-Pearson V."/>
            <person name="Gilbert L.B."/>
            <person name="Handa Y."/>
            <person name="Herr J.R."/>
            <person name="Hijri M."/>
            <person name="Koul R."/>
            <person name="Kawaguchi M."/>
            <person name="Krajinski F."/>
            <person name="Lammers P.J."/>
            <person name="Masclaux F.G."/>
            <person name="Murat C."/>
            <person name="Morin E."/>
            <person name="Ndikumana S."/>
            <person name="Pagni M."/>
            <person name="Petitpierre D."/>
            <person name="Requena N."/>
            <person name="Rosikiewicz P."/>
            <person name="Riley R."/>
            <person name="Saito K."/>
            <person name="San Clemente H."/>
            <person name="Shapiro H."/>
            <person name="van Tuinen D."/>
            <person name="Becard G."/>
            <person name="Bonfante P."/>
            <person name="Paszkowski U."/>
            <person name="Shachar-Hill Y.Y."/>
            <person name="Tuskan G.A."/>
            <person name="Young P.W."/>
            <person name="Sanders I.R."/>
            <person name="Henrissat B."/>
            <person name="Rensing S.A."/>
            <person name="Grigoriev I.V."/>
            <person name="Corradi N."/>
            <person name="Roux C."/>
            <person name="Martin F."/>
        </authorList>
    </citation>
    <scope>NUCLEOTIDE SEQUENCE [LARGE SCALE GENOMIC DNA]</scope>
    <source>
        <strain evidence="3 4">DAOM 197198</strain>
    </source>
</reference>
<dbReference type="InterPro" id="IPR012337">
    <property type="entry name" value="RNaseH-like_sf"/>
</dbReference>
<gene>
    <name evidence="3" type="ORF">GLOIN_2v1884684</name>
</gene>
<dbReference type="SUPFAM" id="SSF54236">
    <property type="entry name" value="Ubiquitin-like"/>
    <property type="match status" value="1"/>
</dbReference>
<reference evidence="3 4" key="2">
    <citation type="journal article" date="2018" name="New Phytol.">
        <title>High intraspecific genome diversity in the model arbuscular mycorrhizal symbiont Rhizophagus irregularis.</title>
        <authorList>
            <person name="Chen E.C.H."/>
            <person name="Morin E."/>
            <person name="Beaudet D."/>
            <person name="Noel J."/>
            <person name="Yildirir G."/>
            <person name="Ndikumana S."/>
            <person name="Charron P."/>
            <person name="St-Onge C."/>
            <person name="Giorgi J."/>
            <person name="Kruger M."/>
            <person name="Marton T."/>
            <person name="Ropars J."/>
            <person name="Grigoriev I.V."/>
            <person name="Hainaut M."/>
            <person name="Henrissat B."/>
            <person name="Roux C."/>
            <person name="Martin F."/>
            <person name="Corradi N."/>
        </authorList>
    </citation>
    <scope>NUCLEOTIDE SEQUENCE [LARGE SCALE GENOMIC DNA]</scope>
    <source>
        <strain evidence="3 4">DAOM 197198</strain>
    </source>
</reference>
<dbReference type="GO" id="GO:0003676">
    <property type="term" value="F:nucleic acid binding"/>
    <property type="evidence" value="ECO:0007669"/>
    <property type="project" value="InterPro"/>
</dbReference>
<dbReference type="SUPFAM" id="SSF53098">
    <property type="entry name" value="Ribonuclease H-like"/>
    <property type="match status" value="1"/>
</dbReference>
<dbReference type="SMART" id="SM00213">
    <property type="entry name" value="UBQ"/>
    <property type="match status" value="1"/>
</dbReference>
<feature type="region of interest" description="Disordered" evidence="1">
    <location>
        <begin position="471"/>
        <end position="498"/>
    </location>
</feature>
<dbReference type="PROSITE" id="PS50053">
    <property type="entry name" value="UBIQUITIN_2"/>
    <property type="match status" value="1"/>
</dbReference>
<dbReference type="Proteomes" id="UP000018888">
    <property type="component" value="Unassembled WGS sequence"/>
</dbReference>
<sequence>MSKLELVASAISSMINVPVKTYDECLAKGWKKIPPEQFLDIGRIHESSLNRYGDNLSSKFPNNNNDDDDLYFPIIVNNNNSPSRIIVRRISQPFQIFVNPLSGGSHTMLVYPHTTVLELKYAIKRELGYDIRPLRLVFADKQLDDNKTLSSYNIRKGNTVQILFRAYGGFNFYVIKKDFLSPKYDYDFSNLIDDGKIHTRGKELYKRPYGWNRIALNVGKYGYDEKWLGSSGKSDEWPVSYHGTRKDFVDSIADKGYLLKKGKRFKYGKGIYSTPDIDIAEEYATEFKSTSGVVYKVVFQNRVNPKGMVKIEDCDYWVVPDERDIRPLNLLKFNSSQEENQTLLMINNEFGRENDQLYESLERYRSVKLLRSLQTAVREDRLVKGKINWFLDELVYEKAAAKKGEFLRSDLILTISDFNPEQSILHEIDRNHGRESEIQYEEFKEILETTNNWKAPGNSYDFIKHSGKIMKEASRSGPANPNSDQRNQKSSSHKQTPQSGLKFIYSSYELVKDVYEAYGNLRVVKNYWNELEKEFLDKDLDSLLNIDCRLNIIEKILEGASKKGDVCGIGWVIFNSINNIISEEHLRIIDNFEVLELEILAIITALMTVKEESKIQIYTDSLGFIKVLFIKRWNELFTKGNSMLRVIQGKGNEMADKLSKMAVMKNMENNTQFMSEIDILCSITWEYNMLWRDFMIKQCPRGDINQIEYKAEWLALDINGTYRMNINEAEIDWLNSLQIIMKEFKSEISSYNIKNFLEIMPTMILNKRNPEIYKESRCVRCISDKRFRDMIREFICDIKEFARQFIWPRCQEVNNWEKNKELD</sequence>
<feature type="domain" description="Ubiquitin-like" evidence="2">
    <location>
        <begin position="94"/>
        <end position="169"/>
    </location>
</feature>
<accession>A0A2P4P3H4</accession>
<evidence type="ECO:0000259" key="2">
    <source>
        <dbReference type="PROSITE" id="PS50053"/>
    </source>
</evidence>
<evidence type="ECO:0000313" key="4">
    <source>
        <dbReference type="Proteomes" id="UP000018888"/>
    </source>
</evidence>
<feature type="compositionally biased region" description="Polar residues" evidence="1">
    <location>
        <begin position="477"/>
        <end position="498"/>
    </location>
</feature>
<dbReference type="PANTHER" id="PTHR36649">
    <property type="entry name" value="UBIQUITIN-LIKE DOMAIN-CONTAINING PROTEIN"/>
    <property type="match status" value="1"/>
</dbReference>
<dbReference type="InterPro" id="IPR000626">
    <property type="entry name" value="Ubiquitin-like_dom"/>
</dbReference>
<dbReference type="InterPro" id="IPR029071">
    <property type="entry name" value="Ubiquitin-like_domsf"/>
</dbReference>
<proteinExistence type="predicted"/>
<dbReference type="PANTHER" id="PTHR36649:SF28">
    <property type="entry name" value="UBIQUITIN-LIKE DOMAIN-CONTAINING PROTEIN"/>
    <property type="match status" value="1"/>
</dbReference>
<dbReference type="VEuPathDB" id="FungiDB:RhiirFUN_010738"/>
<dbReference type="Pfam" id="PF00240">
    <property type="entry name" value="ubiquitin"/>
    <property type="match status" value="1"/>
</dbReference>
<dbReference type="SUPFAM" id="SSF56399">
    <property type="entry name" value="ADP-ribosylation"/>
    <property type="match status" value="1"/>
</dbReference>
<comment type="caution">
    <text evidence="3">The sequence shown here is derived from an EMBL/GenBank/DDBJ whole genome shotgun (WGS) entry which is preliminary data.</text>
</comment>
<dbReference type="VEuPathDB" id="FungiDB:RhiirFUN_010736"/>
<dbReference type="AlphaFoldDB" id="A0A2P4P3H4"/>
<protein>
    <recommendedName>
        <fullName evidence="2">Ubiquitin-like domain-containing protein</fullName>
    </recommendedName>
</protein>
<dbReference type="CDD" id="cd17039">
    <property type="entry name" value="Ubl_ubiquitin_like"/>
    <property type="match status" value="1"/>
</dbReference>
<dbReference type="Gene3D" id="3.90.228.10">
    <property type="match status" value="1"/>
</dbReference>
<organism evidence="3 4">
    <name type="scientific">Rhizophagus irregularis (strain DAOM 181602 / DAOM 197198 / MUCL 43194)</name>
    <name type="common">Arbuscular mycorrhizal fungus</name>
    <name type="synonym">Glomus intraradices</name>
    <dbReference type="NCBI Taxonomy" id="747089"/>
    <lineage>
        <taxon>Eukaryota</taxon>
        <taxon>Fungi</taxon>
        <taxon>Fungi incertae sedis</taxon>
        <taxon>Mucoromycota</taxon>
        <taxon>Glomeromycotina</taxon>
        <taxon>Glomeromycetes</taxon>
        <taxon>Glomerales</taxon>
        <taxon>Glomeraceae</taxon>
        <taxon>Rhizophagus</taxon>
    </lineage>
</organism>
<keyword evidence="4" id="KW-1185">Reference proteome</keyword>
<dbReference type="EMBL" id="AUPC02000421">
    <property type="protein sequence ID" value="POG59918.1"/>
    <property type="molecule type" value="Genomic_DNA"/>
</dbReference>
<dbReference type="Gene3D" id="3.30.420.10">
    <property type="entry name" value="Ribonuclease H-like superfamily/Ribonuclease H"/>
    <property type="match status" value="1"/>
</dbReference>